<dbReference type="GO" id="GO:0004713">
    <property type="term" value="F:protein tyrosine kinase activity"/>
    <property type="evidence" value="ECO:0007669"/>
    <property type="project" value="InterPro"/>
</dbReference>
<evidence type="ECO:0000256" key="8">
    <source>
        <dbReference type="ARBA" id="ARBA00022741"/>
    </source>
</evidence>
<keyword evidence="9" id="KW-0418">Kinase</keyword>
<sequence length="225" mass="25551">MNDKNKLACNVNPKTTTLQRSFNEVREGRYIKFLLWFVGGMGGVEILCIFLLWFFFVRSKNNLDARVYNNISIIGFRKFSYSELKKATKNFNQEIGRGVGGVVYKGVLLDERVIAMKKLAEANQGEEQFLAEVSSIGSLNHMNLIELWGYCAEGKHRMLVYEFMENGSLAEHLRSNGLNWSKRFDIALGTAKAWRSSHNIFKAVHSLGGIGGTIITHEQVGKTFW</sequence>
<keyword evidence="14" id="KW-0675">Receptor</keyword>
<dbReference type="PANTHER" id="PTHR47974:SF3">
    <property type="entry name" value="RECEPTOR-LIKE SERINE_THREONINE-PROTEIN KINASE"/>
    <property type="match status" value="1"/>
</dbReference>
<evidence type="ECO:0000256" key="9">
    <source>
        <dbReference type="ARBA" id="ARBA00022777"/>
    </source>
</evidence>
<evidence type="ECO:0000259" key="20">
    <source>
        <dbReference type="PROSITE" id="PS50011"/>
    </source>
</evidence>
<proteinExistence type="predicted"/>
<dbReference type="Gene3D" id="3.30.200.20">
    <property type="entry name" value="Phosphorylase Kinase, domain 1"/>
    <property type="match status" value="1"/>
</dbReference>
<evidence type="ECO:0000256" key="2">
    <source>
        <dbReference type="ARBA" id="ARBA00012513"/>
    </source>
</evidence>
<comment type="catalytic activity">
    <reaction evidence="16">
        <text>L-threonyl-[protein] + ATP = O-phospho-L-threonyl-[protein] + ADP + H(+)</text>
        <dbReference type="Rhea" id="RHEA:46608"/>
        <dbReference type="Rhea" id="RHEA-COMP:11060"/>
        <dbReference type="Rhea" id="RHEA-COMP:11605"/>
        <dbReference type="ChEBI" id="CHEBI:15378"/>
        <dbReference type="ChEBI" id="CHEBI:30013"/>
        <dbReference type="ChEBI" id="CHEBI:30616"/>
        <dbReference type="ChEBI" id="CHEBI:61977"/>
        <dbReference type="ChEBI" id="CHEBI:456216"/>
        <dbReference type="EC" id="2.7.11.1"/>
    </reaction>
</comment>
<evidence type="ECO:0000256" key="15">
    <source>
        <dbReference type="ARBA" id="ARBA00023180"/>
    </source>
</evidence>
<gene>
    <name evidence="21" type="ORF">VFH_II168160</name>
</gene>
<keyword evidence="22" id="KW-1185">Reference proteome</keyword>
<evidence type="ECO:0000256" key="19">
    <source>
        <dbReference type="SAM" id="Phobius"/>
    </source>
</evidence>
<evidence type="ECO:0000256" key="1">
    <source>
        <dbReference type="ARBA" id="ARBA00004479"/>
    </source>
</evidence>
<dbReference type="SMART" id="SM00219">
    <property type="entry name" value="TyrKc"/>
    <property type="match status" value="1"/>
</dbReference>
<dbReference type="PROSITE" id="PS00107">
    <property type="entry name" value="PROTEIN_KINASE_ATP"/>
    <property type="match status" value="1"/>
</dbReference>
<dbReference type="SUPFAM" id="SSF56112">
    <property type="entry name" value="Protein kinase-like (PK-like)"/>
    <property type="match status" value="1"/>
</dbReference>
<keyword evidence="12 19" id="KW-0472">Membrane</keyword>
<keyword evidence="10 18" id="KW-0067">ATP-binding</keyword>
<keyword evidence="6 19" id="KW-0812">Transmembrane</keyword>
<evidence type="ECO:0000256" key="4">
    <source>
        <dbReference type="ARBA" id="ARBA00022536"/>
    </source>
</evidence>
<name>A0AAV0ZKV6_VICFA</name>
<accession>A0AAV0ZKV6</accession>
<dbReference type="InterPro" id="IPR020635">
    <property type="entry name" value="Tyr_kinase_cat_dom"/>
</dbReference>
<evidence type="ECO:0000256" key="5">
    <source>
        <dbReference type="ARBA" id="ARBA00022679"/>
    </source>
</evidence>
<comment type="subcellular location">
    <subcellularLocation>
        <location evidence="1">Membrane</location>
        <topology evidence="1">Single-pass type I membrane protein</topology>
    </subcellularLocation>
</comment>
<reference evidence="21 22" key="1">
    <citation type="submission" date="2023-01" db="EMBL/GenBank/DDBJ databases">
        <authorList>
            <person name="Kreplak J."/>
        </authorList>
    </citation>
    <scope>NUCLEOTIDE SEQUENCE [LARGE SCALE GENOMIC DNA]</scope>
</reference>
<keyword evidence="5" id="KW-0808">Transferase</keyword>
<keyword evidence="13" id="KW-1015">Disulfide bond</keyword>
<dbReference type="EMBL" id="OX451737">
    <property type="protein sequence ID" value="CAI8599290.1"/>
    <property type="molecule type" value="Genomic_DNA"/>
</dbReference>
<evidence type="ECO:0000256" key="13">
    <source>
        <dbReference type="ARBA" id="ARBA00023157"/>
    </source>
</evidence>
<feature type="domain" description="Protein kinase" evidence="20">
    <location>
        <begin position="89"/>
        <end position="225"/>
    </location>
</feature>
<feature type="transmembrane region" description="Helical" evidence="19">
    <location>
        <begin position="33"/>
        <end position="56"/>
    </location>
</feature>
<evidence type="ECO:0000256" key="12">
    <source>
        <dbReference type="ARBA" id="ARBA00023136"/>
    </source>
</evidence>
<dbReference type="FunFam" id="3.30.200.20:FF:000059">
    <property type="entry name" value="S-receptor-like serine/threonine-protein kinase"/>
    <property type="match status" value="1"/>
</dbReference>
<dbReference type="InterPro" id="IPR001245">
    <property type="entry name" value="Ser-Thr/Tyr_kinase_cat_dom"/>
</dbReference>
<keyword evidence="15" id="KW-0325">Glycoprotein</keyword>
<dbReference type="PANTHER" id="PTHR47974">
    <property type="entry name" value="OS07G0415500 PROTEIN"/>
    <property type="match status" value="1"/>
</dbReference>
<dbReference type="GO" id="GO:0016020">
    <property type="term" value="C:membrane"/>
    <property type="evidence" value="ECO:0007669"/>
    <property type="project" value="UniProtKB-SubCell"/>
</dbReference>
<dbReference type="EC" id="2.7.11.1" evidence="2"/>
<evidence type="ECO:0000313" key="21">
    <source>
        <dbReference type="EMBL" id="CAI8599290.1"/>
    </source>
</evidence>
<keyword evidence="8 18" id="KW-0547">Nucleotide-binding</keyword>
<keyword evidence="3" id="KW-0723">Serine/threonine-protein kinase</keyword>
<dbReference type="InterPro" id="IPR017441">
    <property type="entry name" value="Protein_kinase_ATP_BS"/>
</dbReference>
<dbReference type="Pfam" id="PF07714">
    <property type="entry name" value="PK_Tyr_Ser-Thr"/>
    <property type="match status" value="1"/>
</dbReference>
<dbReference type="GO" id="GO:0004674">
    <property type="term" value="F:protein serine/threonine kinase activity"/>
    <property type="evidence" value="ECO:0007669"/>
    <property type="project" value="UniProtKB-KW"/>
</dbReference>
<comment type="catalytic activity">
    <reaction evidence="17">
        <text>L-seryl-[protein] + ATP = O-phospho-L-seryl-[protein] + ADP + H(+)</text>
        <dbReference type="Rhea" id="RHEA:17989"/>
        <dbReference type="Rhea" id="RHEA-COMP:9863"/>
        <dbReference type="Rhea" id="RHEA-COMP:11604"/>
        <dbReference type="ChEBI" id="CHEBI:15378"/>
        <dbReference type="ChEBI" id="CHEBI:29999"/>
        <dbReference type="ChEBI" id="CHEBI:30616"/>
        <dbReference type="ChEBI" id="CHEBI:83421"/>
        <dbReference type="ChEBI" id="CHEBI:456216"/>
        <dbReference type="EC" id="2.7.11.1"/>
    </reaction>
</comment>
<dbReference type="InterPro" id="IPR011009">
    <property type="entry name" value="Kinase-like_dom_sf"/>
</dbReference>
<evidence type="ECO:0000256" key="11">
    <source>
        <dbReference type="ARBA" id="ARBA00022989"/>
    </source>
</evidence>
<keyword evidence="7" id="KW-0732">Signal</keyword>
<evidence type="ECO:0000313" key="22">
    <source>
        <dbReference type="Proteomes" id="UP001157006"/>
    </source>
</evidence>
<evidence type="ECO:0000256" key="16">
    <source>
        <dbReference type="ARBA" id="ARBA00047899"/>
    </source>
</evidence>
<keyword evidence="11 19" id="KW-1133">Transmembrane helix</keyword>
<feature type="binding site" evidence="18">
    <location>
        <position position="117"/>
    </location>
    <ligand>
        <name>ATP</name>
        <dbReference type="ChEBI" id="CHEBI:30616"/>
    </ligand>
</feature>
<evidence type="ECO:0000256" key="14">
    <source>
        <dbReference type="ARBA" id="ARBA00023170"/>
    </source>
</evidence>
<dbReference type="PROSITE" id="PS50011">
    <property type="entry name" value="PROTEIN_KINASE_DOM"/>
    <property type="match status" value="1"/>
</dbReference>
<evidence type="ECO:0000256" key="6">
    <source>
        <dbReference type="ARBA" id="ARBA00022692"/>
    </source>
</evidence>
<organism evidence="21 22">
    <name type="scientific">Vicia faba</name>
    <name type="common">Broad bean</name>
    <name type="synonym">Faba vulgaris</name>
    <dbReference type="NCBI Taxonomy" id="3906"/>
    <lineage>
        <taxon>Eukaryota</taxon>
        <taxon>Viridiplantae</taxon>
        <taxon>Streptophyta</taxon>
        <taxon>Embryophyta</taxon>
        <taxon>Tracheophyta</taxon>
        <taxon>Spermatophyta</taxon>
        <taxon>Magnoliopsida</taxon>
        <taxon>eudicotyledons</taxon>
        <taxon>Gunneridae</taxon>
        <taxon>Pentapetalae</taxon>
        <taxon>rosids</taxon>
        <taxon>fabids</taxon>
        <taxon>Fabales</taxon>
        <taxon>Fabaceae</taxon>
        <taxon>Papilionoideae</taxon>
        <taxon>50 kb inversion clade</taxon>
        <taxon>NPAAA clade</taxon>
        <taxon>Hologalegina</taxon>
        <taxon>IRL clade</taxon>
        <taxon>Fabeae</taxon>
        <taxon>Vicia</taxon>
    </lineage>
</organism>
<dbReference type="Proteomes" id="UP001157006">
    <property type="component" value="Chromosome 2"/>
</dbReference>
<dbReference type="InterPro" id="IPR000719">
    <property type="entry name" value="Prot_kinase_dom"/>
</dbReference>
<evidence type="ECO:0000256" key="17">
    <source>
        <dbReference type="ARBA" id="ARBA00048679"/>
    </source>
</evidence>
<dbReference type="AlphaFoldDB" id="A0AAV0ZKV6"/>
<evidence type="ECO:0000256" key="3">
    <source>
        <dbReference type="ARBA" id="ARBA00022527"/>
    </source>
</evidence>
<evidence type="ECO:0000256" key="18">
    <source>
        <dbReference type="PROSITE-ProRule" id="PRU10141"/>
    </source>
</evidence>
<evidence type="ECO:0000256" key="7">
    <source>
        <dbReference type="ARBA" id="ARBA00022729"/>
    </source>
</evidence>
<keyword evidence="4" id="KW-0245">EGF-like domain</keyword>
<evidence type="ECO:0000256" key="10">
    <source>
        <dbReference type="ARBA" id="ARBA00022840"/>
    </source>
</evidence>
<dbReference type="GO" id="GO:0005524">
    <property type="term" value="F:ATP binding"/>
    <property type="evidence" value="ECO:0007669"/>
    <property type="project" value="UniProtKB-UniRule"/>
</dbReference>
<protein>
    <recommendedName>
        <fullName evidence="2">non-specific serine/threonine protein kinase</fullName>
        <ecNumber evidence="2">2.7.11.1</ecNumber>
    </recommendedName>
</protein>